<dbReference type="Pfam" id="PF02141">
    <property type="entry name" value="DENN"/>
    <property type="match status" value="1"/>
</dbReference>
<gene>
    <name evidence="4" type="ORF">VHUM_01586</name>
</gene>
<sequence>MLGSTFSGEKSEEWSNRQTKSSNRSLGSTLRRDISAKTVPGAGPEGASRLVARTMKYAHPKDVEVVNSTLAPPTTCHTFTFSVSRKSTLTAVAAQADRKGSSRTGVDVDQYQSVTSEAPSATPGIGQEHLRGTTYGSDLVFHGVTLTVWSHADKERAAKLKIFKQRTASRPRADSLLSEAAAREKARRRRVQTKTPWSASGKGKGAPSDYTATDTELTGVSDSDLETTFTNDPTEYSVGDAAQAFGESSDVFWMPYALTLVSRYPIYDVMQDYLRLSDARTHMRQIFTLLNTDAPRAGDPFRLPIGTTPEDEVTIEATMPGALDYEIRTVKVDFQMWPLFQALDVDHILTCVEVALTNSGRVIFCSRHPGMLGTAVDTLKYIVELRGWDGIALPSIHTRDTTFIVEDPGPYIIGIATEARYLVTPPPEVVVVDLDTNSLTVKTLPTAAVPSRQKREKARQRVMAALGHTYPSEHSVPIDYRATFPKGVFRNINNVTHGLIRPRYLGERLNPPEWWNQSAVVAVFDRILEQLTANERLAKAMMRKRALHYVERRDDFELKVARITRRLQKLIQEGEHWKHRFELFEKYAERLSQEANDLKAKIDKEQREARRLSNLNNEQVKENAELANKLTQTENARAEAMRQLSDMHHSIQELERERNEIMDVIELQITNALQHMPFLESPEKSTSTPPDSPPTSPKSLSSTIRDKNRLRPGTRDSTQTRFSVDTQPMSVIAALHQGPVRRGLGSILDSDQISTADRLLSSSKTDSVASRVAIIQAKVGFRCPGANLTHQLELALTPARESGELHDQEENTAETEQEGEEDSNGHPDRAVPVIKEPTSPTPERKASPDLTSSSRRSNNVSLTASDDGSVLSNGDAQSDSGTAEPVHARPATVFRPVVLRPPPRRVTQKKSYESIGSAKLSPATETKQFPASDAPIESEVLLTLADANHERVHVNGGSEKTTRTRKESSVSNVSRPSSIQSTMTVTFGPRK</sequence>
<organism evidence="4 5">
    <name type="scientific">Vanrija humicola</name>
    <name type="common">Yeast</name>
    <name type="synonym">Cryptococcus humicola</name>
    <dbReference type="NCBI Taxonomy" id="5417"/>
    <lineage>
        <taxon>Eukaryota</taxon>
        <taxon>Fungi</taxon>
        <taxon>Dikarya</taxon>
        <taxon>Basidiomycota</taxon>
        <taxon>Agaricomycotina</taxon>
        <taxon>Tremellomycetes</taxon>
        <taxon>Trichosporonales</taxon>
        <taxon>Trichosporonaceae</taxon>
        <taxon>Vanrija</taxon>
    </lineage>
</organism>
<dbReference type="SMART" id="SM00799">
    <property type="entry name" value="DENN"/>
    <property type="match status" value="1"/>
</dbReference>
<proteinExistence type="predicted"/>
<evidence type="ECO:0000313" key="4">
    <source>
        <dbReference type="EMBL" id="TXT13185.1"/>
    </source>
</evidence>
<feature type="compositionally biased region" description="Low complexity" evidence="2">
    <location>
        <begin position="969"/>
        <end position="981"/>
    </location>
</feature>
<feature type="compositionally biased region" description="Acidic residues" evidence="2">
    <location>
        <begin position="810"/>
        <end position="822"/>
    </location>
</feature>
<dbReference type="GO" id="GO:0031410">
    <property type="term" value="C:cytoplasmic vesicle"/>
    <property type="evidence" value="ECO:0007669"/>
    <property type="project" value="TreeGrafter"/>
</dbReference>
<dbReference type="Proteomes" id="UP000473826">
    <property type="component" value="Unassembled WGS sequence"/>
</dbReference>
<keyword evidence="1" id="KW-0175">Coiled coil</keyword>
<comment type="caution">
    <text evidence="4">The sequence shown here is derived from an EMBL/GenBank/DDBJ whole genome shotgun (WGS) entry which is preliminary data.</text>
</comment>
<dbReference type="EMBL" id="QKWK01000003">
    <property type="protein sequence ID" value="TXT13185.1"/>
    <property type="molecule type" value="Genomic_DNA"/>
</dbReference>
<dbReference type="AlphaFoldDB" id="A0A7D8V1B1"/>
<dbReference type="InterPro" id="IPR051696">
    <property type="entry name" value="DENN_Domain_GEFs"/>
</dbReference>
<feature type="region of interest" description="Disordered" evidence="2">
    <location>
        <begin position="799"/>
        <end position="932"/>
    </location>
</feature>
<feature type="compositionally biased region" description="Polar residues" evidence="2">
    <location>
        <begin position="849"/>
        <end position="881"/>
    </location>
</feature>
<keyword evidence="5" id="KW-1185">Reference proteome</keyword>
<dbReference type="InterPro" id="IPR001194">
    <property type="entry name" value="cDENN_dom"/>
</dbReference>
<feature type="coiled-coil region" evidence="1">
    <location>
        <begin position="553"/>
        <end position="671"/>
    </location>
</feature>
<protein>
    <recommendedName>
        <fullName evidence="3">cDENN domain-containing protein</fullName>
    </recommendedName>
</protein>
<feature type="region of interest" description="Disordered" evidence="2">
    <location>
        <begin position="948"/>
        <end position="991"/>
    </location>
</feature>
<evidence type="ECO:0000256" key="1">
    <source>
        <dbReference type="SAM" id="Coils"/>
    </source>
</evidence>
<reference evidence="4 5" key="1">
    <citation type="journal article" date="2019" name="PLoS Genet.">
        <title>Convergent evolution of linked mating-type loci in basidiomycete fungi.</title>
        <authorList>
            <person name="Sun S."/>
            <person name="Coelho M.A."/>
            <person name="Heitman J."/>
            <person name="Nowrousian M."/>
        </authorList>
    </citation>
    <scope>NUCLEOTIDE SEQUENCE [LARGE SCALE GENOMIC DNA]</scope>
    <source>
        <strain evidence="4 5">CBS 4282</strain>
    </source>
</reference>
<feature type="domain" description="cDENN" evidence="3">
    <location>
        <begin position="253"/>
        <end position="437"/>
    </location>
</feature>
<dbReference type="InterPro" id="IPR043153">
    <property type="entry name" value="DENN_C"/>
</dbReference>
<evidence type="ECO:0000256" key="2">
    <source>
        <dbReference type="SAM" id="MobiDB-lite"/>
    </source>
</evidence>
<evidence type="ECO:0000313" key="5">
    <source>
        <dbReference type="Proteomes" id="UP000473826"/>
    </source>
</evidence>
<feature type="compositionally biased region" description="Polar residues" evidence="2">
    <location>
        <begin position="16"/>
        <end position="28"/>
    </location>
</feature>
<feature type="region of interest" description="Disordered" evidence="2">
    <location>
        <begin position="1"/>
        <end position="47"/>
    </location>
</feature>
<evidence type="ECO:0000259" key="3">
    <source>
        <dbReference type="SMART" id="SM00799"/>
    </source>
</evidence>
<accession>A0A7D8V1B1</accession>
<feature type="region of interest" description="Disordered" evidence="2">
    <location>
        <begin position="173"/>
        <end position="216"/>
    </location>
</feature>
<dbReference type="OrthoDB" id="6019893at2759"/>
<feature type="region of interest" description="Disordered" evidence="2">
    <location>
        <begin position="680"/>
        <end position="725"/>
    </location>
</feature>
<dbReference type="GO" id="GO:0032483">
    <property type="term" value="P:regulation of Rab protein signal transduction"/>
    <property type="evidence" value="ECO:0007669"/>
    <property type="project" value="TreeGrafter"/>
</dbReference>
<name>A0A7D8V1B1_VANHU</name>
<feature type="compositionally biased region" description="Polar residues" evidence="2">
    <location>
        <begin position="715"/>
        <end position="725"/>
    </location>
</feature>
<dbReference type="PANTHER" id="PTHR12296:SF31">
    <property type="entry name" value="DENN (AEX-3) DOMAIN PROTEIN (AFU_ORTHOLOGUE AFUA_6G11200)"/>
    <property type="match status" value="1"/>
</dbReference>
<dbReference type="PANTHER" id="PTHR12296">
    <property type="entry name" value="DENN DOMAIN-CONTAINING PROTEIN 4"/>
    <property type="match status" value="1"/>
</dbReference>
<dbReference type="Gene3D" id="3.40.50.11500">
    <property type="match status" value="1"/>
</dbReference>